<accession>A0A1G7LC87</accession>
<evidence type="ECO:0000313" key="2">
    <source>
        <dbReference type="EMBL" id="SDF47075.1"/>
    </source>
</evidence>
<feature type="transmembrane region" description="Helical" evidence="1">
    <location>
        <begin position="12"/>
        <end position="37"/>
    </location>
</feature>
<protein>
    <submittedName>
        <fullName evidence="2">Uncharacterized protein</fullName>
    </submittedName>
</protein>
<name>A0A1G7LC87_PSEOR</name>
<evidence type="ECO:0000313" key="3">
    <source>
        <dbReference type="Proteomes" id="UP000198967"/>
    </source>
</evidence>
<reference evidence="2 3" key="1">
    <citation type="submission" date="2016-10" db="EMBL/GenBank/DDBJ databases">
        <authorList>
            <person name="de Groot N.N."/>
        </authorList>
    </citation>
    <scope>NUCLEOTIDE SEQUENCE [LARGE SCALE GENOMIC DNA]</scope>
    <source>
        <strain evidence="2 3">CGMCC 4.3143</strain>
    </source>
</reference>
<proteinExistence type="predicted"/>
<sequence length="129" mass="13594">MVNSSAGVSRREIGLVTWLIAVYVVAAVATVGVLVALTVLAPAQATNEAWGHAVVVAVFAALLHMRWRAAKRGNARARTATGVIAAVLVVVNIVEAAVPGFFPPWMRVEMLAMAALMVAVALLILGRRR</sequence>
<gene>
    <name evidence="2" type="ORF">SAMN05216377_10545</name>
</gene>
<dbReference type="Proteomes" id="UP000198967">
    <property type="component" value="Unassembled WGS sequence"/>
</dbReference>
<feature type="transmembrane region" description="Helical" evidence="1">
    <location>
        <begin position="79"/>
        <end position="102"/>
    </location>
</feature>
<dbReference type="RefSeq" id="WP_143029986.1">
    <property type="nucleotide sequence ID" value="NZ_FNBE01000005.1"/>
</dbReference>
<keyword evidence="1" id="KW-1133">Transmembrane helix</keyword>
<dbReference type="EMBL" id="FNBE01000005">
    <property type="protein sequence ID" value="SDF47075.1"/>
    <property type="molecule type" value="Genomic_DNA"/>
</dbReference>
<feature type="transmembrane region" description="Helical" evidence="1">
    <location>
        <begin position="108"/>
        <end position="126"/>
    </location>
</feature>
<evidence type="ECO:0000256" key="1">
    <source>
        <dbReference type="SAM" id="Phobius"/>
    </source>
</evidence>
<dbReference type="AlphaFoldDB" id="A0A1G7LC87"/>
<organism evidence="2 3">
    <name type="scientific">Pseudonocardia oroxyli</name>
    <dbReference type="NCBI Taxonomy" id="366584"/>
    <lineage>
        <taxon>Bacteria</taxon>
        <taxon>Bacillati</taxon>
        <taxon>Actinomycetota</taxon>
        <taxon>Actinomycetes</taxon>
        <taxon>Pseudonocardiales</taxon>
        <taxon>Pseudonocardiaceae</taxon>
        <taxon>Pseudonocardia</taxon>
    </lineage>
</organism>
<keyword evidence="1" id="KW-0812">Transmembrane</keyword>
<keyword evidence="1" id="KW-0472">Membrane</keyword>
<feature type="transmembrane region" description="Helical" evidence="1">
    <location>
        <begin position="49"/>
        <end position="67"/>
    </location>
</feature>
<keyword evidence="3" id="KW-1185">Reference proteome</keyword>